<accession>A0A1G8PI27</accession>
<dbReference type="GeneID" id="43759290"/>
<dbReference type="RefSeq" id="WP_158502351.1">
    <property type="nucleotide sequence ID" value="NZ_BJOA01000067.1"/>
</dbReference>
<proteinExistence type="predicted"/>
<reference evidence="1 2" key="1">
    <citation type="submission" date="2016-10" db="EMBL/GenBank/DDBJ databases">
        <authorList>
            <person name="de Groot N.N."/>
        </authorList>
    </citation>
    <scope>NUCLEOTIDE SEQUENCE [LARGE SCALE GENOMIC DNA]</scope>
    <source>
        <strain evidence="1 2">DSM 2895</strain>
    </source>
</reference>
<name>A0A1G8PI27_ANEMI</name>
<organism evidence="1 2">
    <name type="scientific">Aneurinibacillus migulanus</name>
    <name type="common">Bacillus migulanus</name>
    <dbReference type="NCBI Taxonomy" id="47500"/>
    <lineage>
        <taxon>Bacteria</taxon>
        <taxon>Bacillati</taxon>
        <taxon>Bacillota</taxon>
        <taxon>Bacilli</taxon>
        <taxon>Bacillales</taxon>
        <taxon>Paenibacillaceae</taxon>
        <taxon>Aneurinibacillus group</taxon>
        <taxon>Aneurinibacillus</taxon>
    </lineage>
</organism>
<dbReference type="Proteomes" id="UP000182836">
    <property type="component" value="Unassembled WGS sequence"/>
</dbReference>
<evidence type="ECO:0000313" key="2">
    <source>
        <dbReference type="Proteomes" id="UP000182836"/>
    </source>
</evidence>
<dbReference type="AlphaFoldDB" id="A0A1G8PI27"/>
<evidence type="ECO:0000313" key="1">
    <source>
        <dbReference type="EMBL" id="SDI92164.1"/>
    </source>
</evidence>
<dbReference type="EMBL" id="FNED01000009">
    <property type="protein sequence ID" value="SDI92164.1"/>
    <property type="molecule type" value="Genomic_DNA"/>
</dbReference>
<protein>
    <submittedName>
        <fullName evidence="1">Uncharacterized protein</fullName>
    </submittedName>
</protein>
<sequence>MTIEKERLEKMERSFNRAEESGAGDLANWAVMNVESLFAEIRRLQGWEK</sequence>
<gene>
    <name evidence="1" type="ORF">SAMN04487909_10999</name>
</gene>